<comment type="caution">
    <text evidence="2">The sequence shown here is derived from an EMBL/GenBank/DDBJ whole genome shotgun (WGS) entry which is preliminary data.</text>
</comment>
<keyword evidence="1" id="KW-1133">Transmembrane helix</keyword>
<sequence>MEYNFRENFIRIAALLGLLAVLLLGAWGIIQLAFFIPSLFNTAGSTLSSALTSTSAEELSVRVPPGTMTAEHIFPVSWAHTGGKGAYSYSVSYSCIDGLSLVAPLPNGSYQPVACNTPFNYIQATSSMPLVALVQSAQPLTTTISISATELSSGAISKTANTQLSVASTQKPAATIVAPAVQKLAAAKSAPTLYGQADLTVRIVYAVPNYNTNRTTVEFVVENIGTNVAPYGWSVETSIPFNGSYPYNSGPQKKLNPGDNIRYTLSYQNSDDKNYAYTNPVYPGACLSYITSGCIGSGTGYGYTNYSGYSYTGSVHERKTLVITVDPQNQIYENNKSNNTASASY</sequence>
<reference evidence="2 3" key="1">
    <citation type="journal article" date="2016" name="Nat. Commun.">
        <title>Thousands of microbial genomes shed light on interconnected biogeochemical processes in an aquifer system.</title>
        <authorList>
            <person name="Anantharaman K."/>
            <person name="Brown C.T."/>
            <person name="Hug L.A."/>
            <person name="Sharon I."/>
            <person name="Castelle C.J."/>
            <person name="Probst A.J."/>
            <person name="Thomas B.C."/>
            <person name="Singh A."/>
            <person name="Wilkins M.J."/>
            <person name="Karaoz U."/>
            <person name="Brodie E.L."/>
            <person name="Williams K.H."/>
            <person name="Hubbard S.S."/>
            <person name="Banfield J.F."/>
        </authorList>
    </citation>
    <scope>NUCLEOTIDE SEQUENCE [LARGE SCALE GENOMIC DNA]</scope>
</reference>
<evidence type="ECO:0000256" key="1">
    <source>
        <dbReference type="SAM" id="Phobius"/>
    </source>
</evidence>
<organism evidence="2 3">
    <name type="scientific">Candidatus Adlerbacteria bacterium RIFCSPLOWO2_01_FULL_54_21b</name>
    <dbReference type="NCBI Taxonomy" id="1797245"/>
    <lineage>
        <taxon>Bacteria</taxon>
        <taxon>Candidatus Adleribacteriota</taxon>
    </lineage>
</organism>
<name>A0A1F4Y021_9BACT</name>
<protein>
    <recommendedName>
        <fullName evidence="4">CARDB domain-containing protein</fullName>
    </recommendedName>
</protein>
<proteinExistence type="predicted"/>
<accession>A0A1F4Y021</accession>
<evidence type="ECO:0000313" key="3">
    <source>
        <dbReference type="Proteomes" id="UP000178585"/>
    </source>
</evidence>
<dbReference type="EMBL" id="MEWZ01000005">
    <property type="protein sequence ID" value="OGC87320.1"/>
    <property type="molecule type" value="Genomic_DNA"/>
</dbReference>
<feature type="transmembrane region" description="Helical" evidence="1">
    <location>
        <begin position="12"/>
        <end position="36"/>
    </location>
</feature>
<gene>
    <name evidence="2" type="ORF">A2949_01710</name>
</gene>
<keyword evidence="1" id="KW-0472">Membrane</keyword>
<keyword evidence="1" id="KW-0812">Transmembrane</keyword>
<evidence type="ECO:0000313" key="2">
    <source>
        <dbReference type="EMBL" id="OGC87320.1"/>
    </source>
</evidence>
<dbReference type="AlphaFoldDB" id="A0A1F4Y021"/>
<evidence type="ECO:0008006" key="4">
    <source>
        <dbReference type="Google" id="ProtNLM"/>
    </source>
</evidence>
<dbReference type="Proteomes" id="UP000178585">
    <property type="component" value="Unassembled WGS sequence"/>
</dbReference>